<dbReference type="EMBL" id="RCZO01000004">
    <property type="protein sequence ID" value="TPG09794.1"/>
    <property type="molecule type" value="Genomic_DNA"/>
</dbReference>
<feature type="chain" id="PRO_5021262633" description="DUF3108 domain-containing protein" evidence="2">
    <location>
        <begin position="32"/>
        <end position="280"/>
    </location>
</feature>
<feature type="signal peptide" evidence="2">
    <location>
        <begin position="1"/>
        <end position="31"/>
    </location>
</feature>
<dbReference type="AlphaFoldDB" id="A0A502CAX7"/>
<evidence type="ECO:0000313" key="4">
    <source>
        <dbReference type="Proteomes" id="UP000319486"/>
    </source>
</evidence>
<evidence type="ECO:0008006" key="5">
    <source>
        <dbReference type="Google" id="ProtNLM"/>
    </source>
</evidence>
<protein>
    <recommendedName>
        <fullName evidence="5">DUF3108 domain-containing protein</fullName>
    </recommendedName>
</protein>
<gene>
    <name evidence="3" type="ORF">EAH88_09010</name>
</gene>
<evidence type="ECO:0000256" key="2">
    <source>
        <dbReference type="SAM" id="SignalP"/>
    </source>
</evidence>
<accession>A0A502CAX7</accession>
<reference evidence="3 4" key="1">
    <citation type="journal article" date="2019" name="Environ. Microbiol.">
        <title>Species interactions and distinct microbial communities in high Arctic permafrost affected cryosols are associated with the CH4 and CO2 gas fluxes.</title>
        <authorList>
            <person name="Altshuler I."/>
            <person name="Hamel J."/>
            <person name="Turney S."/>
            <person name="Magnuson E."/>
            <person name="Levesque R."/>
            <person name="Greer C."/>
            <person name="Whyte L.G."/>
        </authorList>
    </citation>
    <scope>NUCLEOTIDE SEQUENCE [LARGE SCALE GENOMIC DNA]</scope>
    <source>
        <strain evidence="3 4">S13Y</strain>
    </source>
</reference>
<evidence type="ECO:0000256" key="1">
    <source>
        <dbReference type="SAM" id="MobiDB-lite"/>
    </source>
</evidence>
<evidence type="ECO:0000313" key="3">
    <source>
        <dbReference type="EMBL" id="TPG09794.1"/>
    </source>
</evidence>
<comment type="caution">
    <text evidence="3">The sequence shown here is derived from an EMBL/GenBank/DDBJ whole genome shotgun (WGS) entry which is preliminary data.</text>
</comment>
<keyword evidence="2" id="KW-0732">Signal</keyword>
<name>A0A502CAX7_9GAMM</name>
<organism evidence="3 4">
    <name type="scientific">Rhodanobacter glycinis</name>
    <dbReference type="NCBI Taxonomy" id="582702"/>
    <lineage>
        <taxon>Bacteria</taxon>
        <taxon>Pseudomonadati</taxon>
        <taxon>Pseudomonadota</taxon>
        <taxon>Gammaproteobacteria</taxon>
        <taxon>Lysobacterales</taxon>
        <taxon>Rhodanobacteraceae</taxon>
        <taxon>Rhodanobacter</taxon>
    </lineage>
</organism>
<feature type="region of interest" description="Disordered" evidence="1">
    <location>
        <begin position="188"/>
        <end position="210"/>
    </location>
</feature>
<dbReference type="Proteomes" id="UP000319486">
    <property type="component" value="Unassembled WGS sequence"/>
</dbReference>
<proteinExistence type="predicted"/>
<keyword evidence="4" id="KW-1185">Reference proteome</keyword>
<sequence>METVMNPRFRAVGKLAFFASIFCLSISSAHASLVHAEPAATFLHPELKVGERLSDVFSKTVSTRGEGFMEKVDRISGTADYKVTGVTAKAIVFGEDDRYDGRPARGPLHDVEILRDGITNCFAGKCRINDQTSGLVFNPLLWGNAPEQLRAGMSWDVAISAPWEIGPAGTEQVRVLRVDPRNGVVTLSRTGNGAGLSSDDQSREKSGKPMQITTTAGRTIEVSLIPGKASWIGYTTIRKGVIVSDVIMVLRHVTLVSRSGDRFEGEQRAYTLLNLTQDAI</sequence>